<dbReference type="Gene3D" id="3.30.420.10">
    <property type="entry name" value="Ribonuclease H-like superfamily/Ribonuclease H"/>
    <property type="match status" value="1"/>
</dbReference>
<dbReference type="PROSITE" id="PS50994">
    <property type="entry name" value="INTEGRASE"/>
    <property type="match status" value="1"/>
</dbReference>
<dbReference type="PANTHER" id="PTHR42648">
    <property type="entry name" value="TRANSPOSASE, PUTATIVE-RELATED"/>
    <property type="match status" value="1"/>
</dbReference>
<dbReference type="InterPro" id="IPR043502">
    <property type="entry name" value="DNA/RNA_pol_sf"/>
</dbReference>
<dbReference type="GO" id="GO:0046872">
    <property type="term" value="F:metal ion binding"/>
    <property type="evidence" value="ECO:0007669"/>
    <property type="project" value="UniProtKB-KW"/>
</dbReference>
<name>A0AAV3RVT9_LITER</name>
<dbReference type="Pfam" id="PF25597">
    <property type="entry name" value="SH3_retrovirus"/>
    <property type="match status" value="1"/>
</dbReference>
<evidence type="ECO:0000259" key="3">
    <source>
        <dbReference type="PROSITE" id="PS50994"/>
    </source>
</evidence>
<feature type="domain" description="Integrase catalytic" evidence="3">
    <location>
        <begin position="155"/>
        <end position="341"/>
    </location>
</feature>
<organism evidence="4 5">
    <name type="scientific">Lithospermum erythrorhizon</name>
    <name type="common">Purple gromwell</name>
    <name type="synonym">Lithospermum officinale var. erythrorhizon</name>
    <dbReference type="NCBI Taxonomy" id="34254"/>
    <lineage>
        <taxon>Eukaryota</taxon>
        <taxon>Viridiplantae</taxon>
        <taxon>Streptophyta</taxon>
        <taxon>Embryophyta</taxon>
        <taxon>Tracheophyta</taxon>
        <taxon>Spermatophyta</taxon>
        <taxon>Magnoliopsida</taxon>
        <taxon>eudicotyledons</taxon>
        <taxon>Gunneridae</taxon>
        <taxon>Pentapetalae</taxon>
        <taxon>asterids</taxon>
        <taxon>lamiids</taxon>
        <taxon>Boraginales</taxon>
        <taxon>Boraginaceae</taxon>
        <taxon>Boraginoideae</taxon>
        <taxon>Lithospermeae</taxon>
        <taxon>Lithospermum</taxon>
    </lineage>
</organism>
<dbReference type="Proteomes" id="UP001454036">
    <property type="component" value="Unassembled WGS sequence"/>
</dbReference>
<proteinExistence type="predicted"/>
<evidence type="ECO:0000256" key="1">
    <source>
        <dbReference type="ARBA" id="ARBA00022723"/>
    </source>
</evidence>
<dbReference type="InterPro" id="IPR039537">
    <property type="entry name" value="Retrotran_Ty1/copia-like"/>
</dbReference>
<gene>
    <name evidence="4" type="ORF">LIER_32263</name>
</gene>
<evidence type="ECO:0000313" key="5">
    <source>
        <dbReference type="Proteomes" id="UP001454036"/>
    </source>
</evidence>
<comment type="caution">
    <text evidence="4">The sequence shown here is derived from an EMBL/GenBank/DDBJ whole genome shotgun (WGS) entry which is preliminary data.</text>
</comment>
<reference evidence="4 5" key="1">
    <citation type="submission" date="2024-01" db="EMBL/GenBank/DDBJ databases">
        <title>The complete chloroplast genome sequence of Lithospermum erythrorhizon: insights into the phylogenetic relationship among Boraginaceae species and the maternal lineages of purple gromwells.</title>
        <authorList>
            <person name="Okada T."/>
            <person name="Watanabe K."/>
        </authorList>
    </citation>
    <scope>NUCLEOTIDE SEQUENCE [LARGE SCALE GENOMIC DNA]</scope>
</reference>
<protein>
    <recommendedName>
        <fullName evidence="3">Integrase catalytic domain-containing protein</fullName>
    </recommendedName>
</protein>
<keyword evidence="2" id="KW-0378">Hydrolase</keyword>
<sequence length="612" mass="69724">MITNVEKQRKLQNSTMKCIDNSAMQVSDVVQVNDANVVRMQNLNIRRTEGCYERIDKSVHSAIFNEDHGDTPLELEVDFAGSVLMHFSNVVSLKGNDSREHKVLGVAKEAQQLYILDSTSFSIQNVHSGIHFVDVHTYVLHSANNTEVKDARHSFSLSHAISSESFDLVHMDIWGPYRTPTRTGAKYFLTIVKDLSRTTWTFLISAKTHVLGIFKYFFTMIQTHFQKVIKCVRTDNGSEFIGAEFVEFLNDKGTLNQKTCAYTPQQNDRLEIKRKHILQMARAIMFRSHLPKRSPDISYLRVYGCLCFHSNNVTHKDKFEPRAFSGIFLGYPPGQKAYKVFDLFTQKIVISRDVVFHKHLFPYSLDFPKTSLIPPDQCVQEPNDCLPIVSILDNPDNLEIRALEANETWDIVNLPKGSKPIGCRWVYKVKCKPDGSVDKYKAKLVAKGYNQVERLDINNAFLDGFLDEDIYMKLPDDYSKAVTPQVCKLKSSGDCFLVLVVYVDGILLTGNSEAQMIAVKDFLHSKFTIKDLVIVMYFLGIQIARSPQGMFLNQHKYITYIIKDLNLENARVPTTPLAMDWKADDSNSSFLMILAMFSHLLFKLGFVSKAPS</sequence>
<dbReference type="Pfam" id="PF07727">
    <property type="entry name" value="RVT_2"/>
    <property type="match status" value="2"/>
</dbReference>
<dbReference type="InterPro" id="IPR012337">
    <property type="entry name" value="RNaseH-like_sf"/>
</dbReference>
<dbReference type="GO" id="GO:0016787">
    <property type="term" value="F:hydrolase activity"/>
    <property type="evidence" value="ECO:0007669"/>
    <property type="project" value="UniProtKB-KW"/>
</dbReference>
<dbReference type="GO" id="GO:0015074">
    <property type="term" value="P:DNA integration"/>
    <property type="evidence" value="ECO:0007669"/>
    <property type="project" value="InterPro"/>
</dbReference>
<evidence type="ECO:0000256" key="2">
    <source>
        <dbReference type="ARBA" id="ARBA00022801"/>
    </source>
</evidence>
<keyword evidence="1" id="KW-0479">Metal-binding</keyword>
<dbReference type="PANTHER" id="PTHR42648:SF31">
    <property type="entry name" value="RNA-DIRECTED DNA POLYMERASE"/>
    <property type="match status" value="1"/>
</dbReference>
<evidence type="ECO:0000313" key="4">
    <source>
        <dbReference type="EMBL" id="GAA0184975.1"/>
    </source>
</evidence>
<dbReference type="Pfam" id="PF00665">
    <property type="entry name" value="rve"/>
    <property type="match status" value="1"/>
</dbReference>
<dbReference type="SUPFAM" id="SSF56672">
    <property type="entry name" value="DNA/RNA polymerases"/>
    <property type="match status" value="1"/>
</dbReference>
<dbReference type="GO" id="GO:0003676">
    <property type="term" value="F:nucleic acid binding"/>
    <property type="evidence" value="ECO:0007669"/>
    <property type="project" value="InterPro"/>
</dbReference>
<dbReference type="InterPro" id="IPR057670">
    <property type="entry name" value="SH3_retrovirus"/>
</dbReference>
<dbReference type="InterPro" id="IPR001584">
    <property type="entry name" value="Integrase_cat-core"/>
</dbReference>
<dbReference type="InterPro" id="IPR036397">
    <property type="entry name" value="RNaseH_sf"/>
</dbReference>
<dbReference type="EMBL" id="BAABME010012313">
    <property type="protein sequence ID" value="GAA0184975.1"/>
    <property type="molecule type" value="Genomic_DNA"/>
</dbReference>
<accession>A0AAV3RVT9</accession>
<dbReference type="InterPro" id="IPR013103">
    <property type="entry name" value="RVT_2"/>
</dbReference>
<dbReference type="AlphaFoldDB" id="A0AAV3RVT9"/>
<dbReference type="SUPFAM" id="SSF53098">
    <property type="entry name" value="Ribonuclease H-like"/>
    <property type="match status" value="1"/>
</dbReference>
<keyword evidence="5" id="KW-1185">Reference proteome</keyword>